<evidence type="ECO:0008006" key="3">
    <source>
        <dbReference type="Google" id="ProtNLM"/>
    </source>
</evidence>
<sequence>MAAYMITSTLQRVLLVAKHASFQSRCCVVSSRVQYSTVYDSNEKTFDKILIANRGEIACRVRLCSMLTKHHCLSG</sequence>
<evidence type="ECO:0000313" key="2">
    <source>
        <dbReference type="Proteomes" id="UP000314982"/>
    </source>
</evidence>
<reference evidence="2" key="1">
    <citation type="submission" date="2018-06" db="EMBL/GenBank/DDBJ databases">
        <title>Genome assembly of Danube salmon.</title>
        <authorList>
            <person name="Macqueen D.J."/>
            <person name="Gundappa M.K."/>
        </authorList>
    </citation>
    <scope>NUCLEOTIDE SEQUENCE [LARGE SCALE GENOMIC DNA]</scope>
</reference>
<reference evidence="1" key="2">
    <citation type="submission" date="2025-05" db="UniProtKB">
        <authorList>
            <consortium name="Ensembl"/>
        </authorList>
    </citation>
    <scope>IDENTIFICATION</scope>
</reference>
<dbReference type="AlphaFoldDB" id="A0A4W5K503"/>
<protein>
    <recommendedName>
        <fullName evidence="3">Biotin carboxylation domain-containing protein</fullName>
    </recommendedName>
</protein>
<accession>A0A4W5K503</accession>
<dbReference type="SUPFAM" id="SSF52440">
    <property type="entry name" value="PreATP-grasp domain"/>
    <property type="match status" value="1"/>
</dbReference>
<dbReference type="Ensembl" id="ENSHHUT00000012830.1">
    <property type="protein sequence ID" value="ENSHHUP00000012442.1"/>
    <property type="gene ID" value="ENSHHUG00000007607.1"/>
</dbReference>
<evidence type="ECO:0000313" key="1">
    <source>
        <dbReference type="Ensembl" id="ENSHHUP00000012433.1"/>
    </source>
</evidence>
<dbReference type="Ensembl" id="ENSHHUT00000012822.1">
    <property type="protein sequence ID" value="ENSHHUP00000012433.1"/>
    <property type="gene ID" value="ENSHHUG00000007607.1"/>
</dbReference>
<dbReference type="InterPro" id="IPR016185">
    <property type="entry name" value="PreATP-grasp_dom_sf"/>
</dbReference>
<name>A0A4W5K503_9TELE</name>
<dbReference type="Gene3D" id="3.40.50.20">
    <property type="match status" value="1"/>
</dbReference>
<proteinExistence type="predicted"/>
<organism evidence="1 2">
    <name type="scientific">Hucho hucho</name>
    <name type="common">huchen</name>
    <dbReference type="NCBI Taxonomy" id="62062"/>
    <lineage>
        <taxon>Eukaryota</taxon>
        <taxon>Metazoa</taxon>
        <taxon>Chordata</taxon>
        <taxon>Craniata</taxon>
        <taxon>Vertebrata</taxon>
        <taxon>Euteleostomi</taxon>
        <taxon>Actinopterygii</taxon>
        <taxon>Neopterygii</taxon>
        <taxon>Teleostei</taxon>
        <taxon>Protacanthopterygii</taxon>
        <taxon>Salmoniformes</taxon>
        <taxon>Salmonidae</taxon>
        <taxon>Salmoninae</taxon>
        <taxon>Hucho</taxon>
    </lineage>
</organism>
<dbReference type="STRING" id="62062.ENSHHUP00000012433"/>
<keyword evidence="2" id="KW-1185">Reference proteome</keyword>
<dbReference type="Proteomes" id="UP000314982">
    <property type="component" value="Unassembled WGS sequence"/>
</dbReference>